<gene>
    <name evidence="4" type="ORF">BWQ96_03635</name>
</gene>
<name>A0A2V3IWX0_9FLOR</name>
<proteinExistence type="inferred from homology"/>
<comment type="caution">
    <text evidence="4">The sequence shown here is derived from an EMBL/GenBank/DDBJ whole genome shotgun (WGS) entry which is preliminary data.</text>
</comment>
<dbReference type="InterPro" id="IPR013894">
    <property type="entry name" value="RMI1_OB"/>
</dbReference>
<dbReference type="OrthoDB" id="341511at2759"/>
<comment type="similarity">
    <text evidence="1">Belongs to the RMI1 family.</text>
</comment>
<protein>
    <recommendedName>
        <fullName evidence="2">RecQ-mediated genome instability protein 1</fullName>
    </recommendedName>
</protein>
<keyword evidence="5" id="KW-1185">Reference proteome</keyword>
<dbReference type="GO" id="GO:0016604">
    <property type="term" value="C:nuclear body"/>
    <property type="evidence" value="ECO:0007669"/>
    <property type="project" value="TreeGrafter"/>
</dbReference>
<organism evidence="4 5">
    <name type="scientific">Gracilariopsis chorda</name>
    <dbReference type="NCBI Taxonomy" id="448386"/>
    <lineage>
        <taxon>Eukaryota</taxon>
        <taxon>Rhodophyta</taxon>
        <taxon>Florideophyceae</taxon>
        <taxon>Rhodymeniophycidae</taxon>
        <taxon>Gracilariales</taxon>
        <taxon>Gracilariaceae</taxon>
        <taxon>Gracilariopsis</taxon>
    </lineage>
</organism>
<dbReference type="GO" id="GO:0031422">
    <property type="term" value="C:RecQ family helicase-topoisomerase III complex"/>
    <property type="evidence" value="ECO:0007669"/>
    <property type="project" value="TreeGrafter"/>
</dbReference>
<accession>A0A2V3IWX0</accession>
<evidence type="ECO:0000259" key="3">
    <source>
        <dbReference type="Pfam" id="PF08585"/>
    </source>
</evidence>
<evidence type="ECO:0000313" key="5">
    <source>
        <dbReference type="Proteomes" id="UP000247409"/>
    </source>
</evidence>
<dbReference type="PANTHER" id="PTHR14790">
    <property type="entry name" value="RECQ-MEDIATED GENOME INSTABILITY PROTEIN 1 RMI1"/>
    <property type="match status" value="1"/>
</dbReference>
<evidence type="ECO:0000256" key="2">
    <source>
        <dbReference type="ARBA" id="ARBA00018987"/>
    </source>
</evidence>
<feature type="domain" description="RecQ mediated genome instability protein 1 OB-fold" evidence="3">
    <location>
        <begin position="85"/>
        <end position="150"/>
    </location>
</feature>
<dbReference type="Pfam" id="PF08585">
    <property type="entry name" value="RMI1_N_C"/>
    <property type="match status" value="1"/>
</dbReference>
<dbReference type="AlphaFoldDB" id="A0A2V3IWX0"/>
<sequence length="495" mass="53471">MAAQPALTNALQDQYGLRNIRPQWIRRQSVLSFDIIKAPITRTDLSEISAGTLPWNITQAHSVQLRVKALVQVHDVINIANANPRSNQPPRVLQFSMSDGATEFVAVEFTPLGARLSLHTLPGTKIVLLPSALVRRGRVMLTASDFEFFGAPSANIWGSAYQRQIDNALGEAALPNPSHSSFDSIVASRGGQNGAPVIPVHMGGIADAIPATQRASAQGEDDAEDDGFWAHAVQIADRNLNASVANPTPALPQTNAVAHARALPQQRAAPMVIDIEDLPVDCVYETPQSPPHQDVVMHHAQPQHGFNSADHVPDTDIVEIPSTPVFESDAVAQQQSQPASQGDDILNMLQPPSLPFSRLAAATTNVQPNGTTLHRVYSIKTARKVVVQYNGDKLVLFAQLDDGTAIELLPLHPQLAGDITGLETESEQFRADVENGYVRMRTAIRGIHGFIQVHNGADGAHVISVTKGVPDQEAFLSRFADNVEARLTNYIMEAS</sequence>
<evidence type="ECO:0000313" key="4">
    <source>
        <dbReference type="EMBL" id="PXF46646.1"/>
    </source>
</evidence>
<dbReference type="PANTHER" id="PTHR14790:SF15">
    <property type="entry name" value="RECQ-MEDIATED GENOME INSTABILITY PROTEIN 1"/>
    <property type="match status" value="1"/>
</dbReference>
<dbReference type="STRING" id="448386.A0A2V3IWX0"/>
<reference evidence="4 5" key="1">
    <citation type="journal article" date="2018" name="Mol. Biol. Evol.">
        <title>Analysis of the draft genome of the red seaweed Gracilariopsis chorda provides insights into genome size evolution in Rhodophyta.</title>
        <authorList>
            <person name="Lee J."/>
            <person name="Yang E.C."/>
            <person name="Graf L."/>
            <person name="Yang J.H."/>
            <person name="Qiu H."/>
            <person name="Zel Zion U."/>
            <person name="Chan C.X."/>
            <person name="Stephens T.G."/>
            <person name="Weber A.P.M."/>
            <person name="Boo G.H."/>
            <person name="Boo S.M."/>
            <person name="Kim K.M."/>
            <person name="Shin Y."/>
            <person name="Jung M."/>
            <person name="Lee S.J."/>
            <person name="Yim H.S."/>
            <person name="Lee J.H."/>
            <person name="Bhattacharya D."/>
            <person name="Yoon H.S."/>
        </authorList>
    </citation>
    <scope>NUCLEOTIDE SEQUENCE [LARGE SCALE GENOMIC DNA]</scope>
    <source>
        <strain evidence="4 5">SKKU-2015</strain>
        <tissue evidence="4">Whole body</tissue>
    </source>
</reference>
<evidence type="ECO:0000256" key="1">
    <source>
        <dbReference type="ARBA" id="ARBA00006395"/>
    </source>
</evidence>
<dbReference type="Gene3D" id="2.40.50.770">
    <property type="entry name" value="RecQ-mediated genome instability protein Rmi1, C-terminal domain"/>
    <property type="match status" value="1"/>
</dbReference>
<dbReference type="GO" id="GO:0000712">
    <property type="term" value="P:resolution of meiotic recombination intermediates"/>
    <property type="evidence" value="ECO:0007669"/>
    <property type="project" value="TreeGrafter"/>
</dbReference>
<dbReference type="EMBL" id="NBIV01000035">
    <property type="protein sequence ID" value="PXF46646.1"/>
    <property type="molecule type" value="Genomic_DNA"/>
</dbReference>
<dbReference type="GO" id="GO:0000724">
    <property type="term" value="P:double-strand break repair via homologous recombination"/>
    <property type="evidence" value="ECO:0007669"/>
    <property type="project" value="TreeGrafter"/>
</dbReference>
<dbReference type="Proteomes" id="UP000247409">
    <property type="component" value="Unassembled WGS sequence"/>
</dbReference>
<dbReference type="InterPro" id="IPR042470">
    <property type="entry name" value="RMI1_N_C_sf"/>
</dbReference>